<dbReference type="EMBL" id="JACHCA010000003">
    <property type="protein sequence ID" value="MBB6127263.1"/>
    <property type="molecule type" value="Genomic_DNA"/>
</dbReference>
<dbReference type="Proteomes" id="UP000548326">
    <property type="component" value="Unassembled WGS sequence"/>
</dbReference>
<comment type="caution">
    <text evidence="1">The sequence shown here is derived from an EMBL/GenBank/DDBJ whole genome shotgun (WGS) entry which is preliminary data.</text>
</comment>
<organism evidence="1 2">
    <name type="scientific">Mucilaginibacter lappiensis</name>
    <dbReference type="NCBI Taxonomy" id="354630"/>
    <lineage>
        <taxon>Bacteria</taxon>
        <taxon>Pseudomonadati</taxon>
        <taxon>Bacteroidota</taxon>
        <taxon>Sphingobacteriia</taxon>
        <taxon>Sphingobacteriales</taxon>
        <taxon>Sphingobacteriaceae</taxon>
        <taxon>Mucilaginibacter</taxon>
    </lineage>
</organism>
<dbReference type="AlphaFoldDB" id="A0A841J857"/>
<evidence type="ECO:0000313" key="2">
    <source>
        <dbReference type="Proteomes" id="UP000548326"/>
    </source>
</evidence>
<accession>A0A841J857</accession>
<protein>
    <submittedName>
        <fullName evidence="1">Uncharacterized protein</fullName>
    </submittedName>
</protein>
<dbReference type="RefSeq" id="WP_183586487.1">
    <property type="nucleotide sequence ID" value="NZ_JACHCA010000003.1"/>
</dbReference>
<proteinExistence type="predicted"/>
<name>A0A841J857_9SPHI</name>
<reference evidence="1 2" key="1">
    <citation type="submission" date="2020-08" db="EMBL/GenBank/DDBJ databases">
        <title>Genomic Encyclopedia of Type Strains, Phase IV (KMG-V): Genome sequencing to study the core and pangenomes of soil and plant-associated prokaryotes.</title>
        <authorList>
            <person name="Whitman W."/>
        </authorList>
    </citation>
    <scope>NUCLEOTIDE SEQUENCE [LARGE SCALE GENOMIC DNA]</scope>
    <source>
        <strain evidence="1 2">MP601</strain>
    </source>
</reference>
<evidence type="ECO:0000313" key="1">
    <source>
        <dbReference type="EMBL" id="MBB6127263.1"/>
    </source>
</evidence>
<gene>
    <name evidence="1" type="ORF">HDF22_001369</name>
</gene>
<sequence>MRLHFFLIYLFIVIINNMALAQVNVSINDIAKIHLVDGAGYLYSSYRNDYDLVPQNGQWKSYQVHERYWRTNFKTRDPKKISETRDSSENRFIKTIPPDSISLLLKSTSILKPKFHPADLKISIPELTKQVDTAYLKHVDAKRVKIFNSFFDTPAKLYRLLDTMQQDSWTDYYPYSVIEIVKKQGDTIKVITTEQTSHMLPWKVNNIPTYEPGINHFFLNATGIIHHQLTGEYLPGRIYSDVSYLYANDAFERLKWQELAPENTKYVQQHFNILKADRYNADSSTYTFNPKKLNKHVIIYGVLHITKKDELIKITRFAEDTLATFLKNRAFMIDSCMAKPGCTIRFFCHDGQAYHAYYSWNNQKAENYLKKLNSKQLWPFIIETGYRTDNNWFKLPNGNFALTTYIDDYAVGVSSKYIKKDGVKAGKFVLMIFSPDGKLLEDGSGMK</sequence>